<comment type="caution">
    <text evidence="4">The sequence shown here is derived from an EMBL/GenBank/DDBJ whole genome shotgun (WGS) entry which is preliminary data.</text>
</comment>
<name>A0A0P7WJ97_9RHOB</name>
<dbReference type="OrthoDB" id="2270427at2"/>
<dbReference type="Gene3D" id="1.20.58.1460">
    <property type="match status" value="1"/>
</dbReference>
<dbReference type="RefSeq" id="WP_072247008.1">
    <property type="nucleotide sequence ID" value="NZ_FBYC01000004.1"/>
</dbReference>
<keyword evidence="6" id="KW-1185">Reference proteome</keyword>
<proteinExistence type="predicted"/>
<dbReference type="Proteomes" id="UP000050413">
    <property type="component" value="Unassembled WGS sequence"/>
</dbReference>
<feature type="domain" description="Transcriptional repressor PaaX-like N-terminal" evidence="1">
    <location>
        <begin position="21"/>
        <end position="84"/>
    </location>
</feature>
<dbReference type="AlphaFoldDB" id="A0A0P7WJ97"/>
<organism evidence="4 5">
    <name type="scientific">Roseibaca calidilacus</name>
    <dbReference type="NCBI Taxonomy" id="1666912"/>
    <lineage>
        <taxon>Bacteria</taxon>
        <taxon>Pseudomonadati</taxon>
        <taxon>Pseudomonadota</taxon>
        <taxon>Alphaproteobacteria</taxon>
        <taxon>Rhodobacterales</taxon>
        <taxon>Paracoccaceae</taxon>
        <taxon>Roseinatronobacter</taxon>
    </lineage>
</organism>
<dbReference type="EMBL" id="LJSG01000016">
    <property type="protein sequence ID" value="KPP90711.1"/>
    <property type="molecule type" value="Genomic_DNA"/>
</dbReference>
<reference evidence="4 5" key="1">
    <citation type="submission" date="2015-09" db="EMBL/GenBank/DDBJ databases">
        <title>Identification and resolution of microdiversity through metagenomic sequencing of parallel consortia.</title>
        <authorList>
            <person name="Nelson W.C."/>
            <person name="Romine M.F."/>
            <person name="Lindemann S.R."/>
        </authorList>
    </citation>
    <scope>NUCLEOTIDE SEQUENCE [LARGE SCALE GENOMIC DNA]</scope>
    <source>
        <strain evidence="4">HL-91</strain>
    </source>
</reference>
<dbReference type="InterPro" id="IPR012906">
    <property type="entry name" value="PaaX-like_N"/>
</dbReference>
<dbReference type="Pfam" id="PF07848">
    <property type="entry name" value="PaaX"/>
    <property type="match status" value="1"/>
</dbReference>
<dbReference type="Proteomes" id="UP000182045">
    <property type="component" value="Unassembled WGS sequence"/>
</dbReference>
<dbReference type="InterPro" id="IPR011965">
    <property type="entry name" value="PaaX_trns_reg"/>
</dbReference>
<gene>
    <name evidence="4" type="primary">paaX</name>
    <name evidence="3" type="ORF">Ga0058931_2979</name>
    <name evidence="4" type="ORF">HLUCCA05_04695</name>
</gene>
<evidence type="ECO:0000259" key="2">
    <source>
        <dbReference type="Pfam" id="PF08223"/>
    </source>
</evidence>
<dbReference type="PANTHER" id="PTHR30319">
    <property type="entry name" value="PHENYLACETIC ACID REGULATOR-RELATED TRANSCRIPTIONAL REPRESSOR"/>
    <property type="match status" value="1"/>
</dbReference>
<dbReference type="EMBL" id="FBYC01000004">
    <property type="protein sequence ID" value="CUX83430.1"/>
    <property type="molecule type" value="Genomic_DNA"/>
</dbReference>
<dbReference type="InterPro" id="IPR013225">
    <property type="entry name" value="PaaX_C"/>
</dbReference>
<protein>
    <submittedName>
        <fullName evidence="4">Phenylacetic acid-responsive transcriptional repressor PaaX</fullName>
    </submittedName>
    <submittedName>
        <fullName evidence="3">Transcriptional regulator, PaaX family</fullName>
    </submittedName>
</protein>
<evidence type="ECO:0000313" key="5">
    <source>
        <dbReference type="Proteomes" id="UP000050413"/>
    </source>
</evidence>
<sequence length="281" mass="30343">MNTQSHSFDTILSLCPLRSGAFIVTVFGDVVLPGDGQMWIGHLIELCADLRISETLVRTSVSRLVTSGQLVGTRKGRRSFYALSPGARAEFDHAAQVIYTAPQERPWRFLFFPAGHSPDALQKLGMAALSPQLAFGPARGAVPEGALAFTAHADGARADLAAMLAHAYPLEELAQEYRAFCTLEQAIAGLPKLTPKTALQARLVLTHAWRRIALNAPRLPANLLPEGYPEPTARAAFGRSYLALTAVAEPLEADILSMDSIALDQRQRAFAERRAALSTSA</sequence>
<evidence type="ECO:0000313" key="4">
    <source>
        <dbReference type="EMBL" id="KPP90711.1"/>
    </source>
</evidence>
<dbReference type="InterPro" id="IPR036388">
    <property type="entry name" value="WH-like_DNA-bd_sf"/>
</dbReference>
<reference evidence="3 6" key="2">
    <citation type="submission" date="2016-01" db="EMBL/GenBank/DDBJ databases">
        <authorList>
            <person name="Varghese N."/>
        </authorList>
    </citation>
    <scope>NUCLEOTIDE SEQUENCE [LARGE SCALE GENOMIC DNA]</scope>
    <source>
        <strain evidence="3 6">HL-91</strain>
    </source>
</reference>
<dbReference type="GO" id="GO:0006351">
    <property type="term" value="P:DNA-templated transcription"/>
    <property type="evidence" value="ECO:0007669"/>
    <property type="project" value="InterPro"/>
</dbReference>
<dbReference type="Gene3D" id="1.10.10.10">
    <property type="entry name" value="Winged helix-like DNA-binding domain superfamily/Winged helix DNA-binding domain"/>
    <property type="match status" value="1"/>
</dbReference>
<dbReference type="PIRSF" id="PIRSF020623">
    <property type="entry name" value="PaaX"/>
    <property type="match status" value="1"/>
</dbReference>
<accession>A0A0P7WJ97</accession>
<feature type="domain" description="Transcriptional repressor PaaX-like C-terminal" evidence="2">
    <location>
        <begin position="168"/>
        <end position="249"/>
    </location>
</feature>
<evidence type="ECO:0000313" key="3">
    <source>
        <dbReference type="EMBL" id="CUX83430.1"/>
    </source>
</evidence>
<dbReference type="PANTHER" id="PTHR30319:SF1">
    <property type="entry name" value="TRANSCRIPTIONAL REPRESSOR PAAX"/>
    <property type="match status" value="1"/>
</dbReference>
<evidence type="ECO:0000259" key="1">
    <source>
        <dbReference type="Pfam" id="PF07848"/>
    </source>
</evidence>
<dbReference type="STRING" id="1666912.Ga0058931_2979"/>
<dbReference type="Pfam" id="PF08223">
    <property type="entry name" value="PaaX_C"/>
    <property type="match status" value="1"/>
</dbReference>
<evidence type="ECO:0000313" key="6">
    <source>
        <dbReference type="Proteomes" id="UP000182045"/>
    </source>
</evidence>